<dbReference type="GO" id="GO:0030431">
    <property type="term" value="P:sleep"/>
    <property type="evidence" value="ECO:0007669"/>
    <property type="project" value="InterPro"/>
</dbReference>
<dbReference type="AlphaFoldDB" id="A0A833RU88"/>
<evidence type="ECO:0000256" key="5">
    <source>
        <dbReference type="ARBA" id="ARBA00022989"/>
    </source>
</evidence>
<dbReference type="InterPro" id="IPR050975">
    <property type="entry name" value="Sleep_regulator"/>
</dbReference>
<evidence type="ECO:0000256" key="10">
    <source>
        <dbReference type="SAM" id="SignalP"/>
    </source>
</evidence>
<evidence type="ECO:0000256" key="3">
    <source>
        <dbReference type="ARBA" id="ARBA00022692"/>
    </source>
</evidence>
<evidence type="ECO:0000256" key="4">
    <source>
        <dbReference type="ARBA" id="ARBA00022729"/>
    </source>
</evidence>
<dbReference type="PANTHER" id="PTHR33562:SF27">
    <property type="entry name" value="PROTEIN QUIVER"/>
    <property type="match status" value="1"/>
</dbReference>
<keyword evidence="3 9" id="KW-0812">Transmembrane</keyword>
<protein>
    <recommendedName>
        <fullName evidence="13">Protein quiver</fullName>
    </recommendedName>
</protein>
<evidence type="ECO:0000256" key="6">
    <source>
        <dbReference type="ARBA" id="ARBA00023136"/>
    </source>
</evidence>
<evidence type="ECO:0008006" key="13">
    <source>
        <dbReference type="Google" id="ProtNLM"/>
    </source>
</evidence>
<evidence type="ECO:0000256" key="8">
    <source>
        <dbReference type="ARBA" id="ARBA00023288"/>
    </source>
</evidence>
<keyword evidence="8" id="KW-0449">Lipoprotein</keyword>
<evidence type="ECO:0000313" key="12">
    <source>
        <dbReference type="Proteomes" id="UP000655588"/>
    </source>
</evidence>
<evidence type="ECO:0000313" key="11">
    <source>
        <dbReference type="EMBL" id="KAF3422346.1"/>
    </source>
</evidence>
<keyword evidence="4 10" id="KW-0732">Signal</keyword>
<organism evidence="11 12">
    <name type="scientific">Frieseomelitta varia</name>
    <dbReference type="NCBI Taxonomy" id="561572"/>
    <lineage>
        <taxon>Eukaryota</taxon>
        <taxon>Metazoa</taxon>
        <taxon>Ecdysozoa</taxon>
        <taxon>Arthropoda</taxon>
        <taxon>Hexapoda</taxon>
        <taxon>Insecta</taxon>
        <taxon>Pterygota</taxon>
        <taxon>Neoptera</taxon>
        <taxon>Endopterygota</taxon>
        <taxon>Hymenoptera</taxon>
        <taxon>Apocrita</taxon>
        <taxon>Aculeata</taxon>
        <taxon>Apoidea</taxon>
        <taxon>Anthophila</taxon>
        <taxon>Apidae</taxon>
        <taxon>Frieseomelitta</taxon>
    </lineage>
</organism>
<reference evidence="11" key="1">
    <citation type="submission" date="2019-11" db="EMBL/GenBank/DDBJ databases">
        <title>The nuclear and mitochondrial genomes of Frieseomelitta varia - a highly eusocial stingless bee (Meliponini) with a permanently sterile worker caste.</title>
        <authorList>
            <person name="Freitas F.C.P."/>
            <person name="Lourenco A.P."/>
            <person name="Nunes F.M.F."/>
            <person name="Paschoal A.R."/>
            <person name="Abreu F.C.P."/>
            <person name="Barbin F.O."/>
            <person name="Bataglia L."/>
            <person name="Cardoso-Junior C.A.M."/>
            <person name="Cervoni M.S."/>
            <person name="Silva S.R."/>
            <person name="Dalarmi F."/>
            <person name="Del Lama M.A."/>
            <person name="Depintor T.S."/>
            <person name="Ferreira K.M."/>
            <person name="Goria P.S."/>
            <person name="Jaskot M.C."/>
            <person name="Lago D.C."/>
            <person name="Luna-Lucena D."/>
            <person name="Moda L.M."/>
            <person name="Nascimento L."/>
            <person name="Pedrino M."/>
            <person name="Rabico F.O."/>
            <person name="Sanches F.C."/>
            <person name="Santos D.E."/>
            <person name="Santos C.G."/>
            <person name="Vieira J."/>
            <person name="Lopes T.F."/>
            <person name="Barchuk A.R."/>
            <person name="Hartfelder K."/>
            <person name="Simoes Z.L.P."/>
            <person name="Bitondi M.M.G."/>
            <person name="Pinheiro D.G."/>
        </authorList>
    </citation>
    <scope>NUCLEOTIDE SEQUENCE</scope>
    <source>
        <strain evidence="11">USP_RPSP 00005682</strain>
        <tissue evidence="11">Whole individual</tissue>
    </source>
</reference>
<feature type="signal peptide" evidence="10">
    <location>
        <begin position="1"/>
        <end position="23"/>
    </location>
</feature>
<dbReference type="InterPro" id="IPR031424">
    <property type="entry name" value="QVR-like"/>
</dbReference>
<evidence type="ECO:0000256" key="7">
    <source>
        <dbReference type="ARBA" id="ARBA00023180"/>
    </source>
</evidence>
<comment type="subcellular location">
    <subcellularLocation>
        <location evidence="1">Membrane</location>
        <topology evidence="1">Lipid-anchor</topology>
        <topology evidence="1">GPI-anchor</topology>
    </subcellularLocation>
</comment>
<accession>A0A833RU88</accession>
<proteinExistence type="predicted"/>
<dbReference type="GO" id="GO:0098552">
    <property type="term" value="C:side of membrane"/>
    <property type="evidence" value="ECO:0007669"/>
    <property type="project" value="UniProtKB-KW"/>
</dbReference>
<keyword evidence="6 9" id="KW-0472">Membrane</keyword>
<dbReference type="Proteomes" id="UP000655588">
    <property type="component" value="Unassembled WGS sequence"/>
</dbReference>
<name>A0A833RU88_9HYME</name>
<feature type="chain" id="PRO_5032885386" description="Protein quiver" evidence="10">
    <location>
        <begin position="24"/>
        <end position="182"/>
    </location>
</feature>
<feature type="transmembrane region" description="Helical" evidence="9">
    <location>
        <begin position="161"/>
        <end position="181"/>
    </location>
</feature>
<keyword evidence="7" id="KW-0325">Glycoprotein</keyword>
<dbReference type="EMBL" id="WNWW01000729">
    <property type="protein sequence ID" value="KAF3422346.1"/>
    <property type="molecule type" value="Genomic_DNA"/>
</dbReference>
<comment type="caution">
    <text evidence="11">The sequence shown here is derived from an EMBL/GenBank/DDBJ whole genome shotgun (WGS) entry which is preliminary data.</text>
</comment>
<evidence type="ECO:0000256" key="2">
    <source>
        <dbReference type="ARBA" id="ARBA00022622"/>
    </source>
</evidence>
<keyword evidence="2" id="KW-0336">GPI-anchor</keyword>
<dbReference type="Pfam" id="PF17064">
    <property type="entry name" value="QVR"/>
    <property type="match status" value="1"/>
</dbReference>
<keyword evidence="5 9" id="KW-1133">Transmembrane helix</keyword>
<dbReference type="GO" id="GO:0032222">
    <property type="term" value="P:regulation of synaptic transmission, cholinergic"/>
    <property type="evidence" value="ECO:0007669"/>
    <property type="project" value="InterPro"/>
</dbReference>
<keyword evidence="12" id="KW-1185">Reference proteome</keyword>
<evidence type="ECO:0000256" key="1">
    <source>
        <dbReference type="ARBA" id="ARBA00004589"/>
    </source>
</evidence>
<gene>
    <name evidence="11" type="ORF">E2986_10561</name>
</gene>
<evidence type="ECO:0000256" key="9">
    <source>
        <dbReference type="SAM" id="Phobius"/>
    </source>
</evidence>
<sequence>MIFKKAIVYANLLLLFTVIGTQAIRCYQCSSDTDPKGEDLCGAYGKFDKEKNIAIECNSEESHMPGTFCVKITHQSPRGFICKFTSLKFLVTEQDLTYVNKFKYTVHLHLRDGRWRQVIRRCSSVASTGVTGVCNWGVYENGVYWEECSCSENNCNTASSLSSFPIIILLSLAISITIFSLR</sequence>
<dbReference type="PANTHER" id="PTHR33562">
    <property type="entry name" value="ATILLA, ISOFORM B-RELATED-RELATED"/>
    <property type="match status" value="1"/>
</dbReference>